<dbReference type="PANTHER" id="PTHR40562">
    <property type="match status" value="1"/>
</dbReference>
<dbReference type="InterPro" id="IPR012748">
    <property type="entry name" value="Rieske-like_NirD"/>
</dbReference>
<dbReference type="GO" id="GO:0042128">
    <property type="term" value="P:nitrate assimilation"/>
    <property type="evidence" value="ECO:0007669"/>
    <property type="project" value="UniProtKB-KW"/>
</dbReference>
<accession>A0A9E5JSE8</accession>
<organism evidence="8 9">
    <name type="scientific">Pseudomaricurvus hydrocarbonicus</name>
    <dbReference type="NCBI Taxonomy" id="1470433"/>
    <lineage>
        <taxon>Bacteria</taxon>
        <taxon>Pseudomonadati</taxon>
        <taxon>Pseudomonadota</taxon>
        <taxon>Gammaproteobacteria</taxon>
        <taxon>Cellvibrionales</taxon>
        <taxon>Cellvibrionaceae</taxon>
        <taxon>Pseudomaricurvus</taxon>
    </lineage>
</organism>
<evidence type="ECO:0000313" key="9">
    <source>
        <dbReference type="Proteomes" id="UP000787472"/>
    </source>
</evidence>
<evidence type="ECO:0000256" key="2">
    <source>
        <dbReference type="ARBA" id="ARBA00022723"/>
    </source>
</evidence>
<dbReference type="AlphaFoldDB" id="A0A9E5JSE8"/>
<dbReference type="SUPFAM" id="SSF50022">
    <property type="entry name" value="ISP domain"/>
    <property type="match status" value="1"/>
</dbReference>
<keyword evidence="2" id="KW-0479">Metal-binding</keyword>
<dbReference type="InterPro" id="IPR036922">
    <property type="entry name" value="Rieske_2Fe-2S_sf"/>
</dbReference>
<evidence type="ECO:0000256" key="3">
    <source>
        <dbReference type="ARBA" id="ARBA00023002"/>
    </source>
</evidence>
<evidence type="ECO:0000256" key="6">
    <source>
        <dbReference type="ARBA" id="ARBA00023063"/>
    </source>
</evidence>
<dbReference type="PROSITE" id="PS51300">
    <property type="entry name" value="NIRD"/>
    <property type="match status" value="1"/>
</dbReference>
<proteinExistence type="predicted"/>
<reference evidence="8" key="1">
    <citation type="submission" date="2020-03" db="EMBL/GenBank/DDBJ databases">
        <authorList>
            <person name="Guo F."/>
        </authorList>
    </citation>
    <scope>NUCLEOTIDE SEQUENCE</scope>
    <source>
        <strain evidence="8">JCM 30134</strain>
    </source>
</reference>
<dbReference type="GO" id="GO:0008942">
    <property type="term" value="F:nitrite reductase [NAD(P)H] activity"/>
    <property type="evidence" value="ECO:0007669"/>
    <property type="project" value="InterPro"/>
</dbReference>
<dbReference type="Gene3D" id="2.102.10.10">
    <property type="entry name" value="Rieske [2Fe-2S] iron-sulphur domain"/>
    <property type="match status" value="1"/>
</dbReference>
<keyword evidence="5" id="KW-0411">Iron-sulfur</keyword>
<dbReference type="RefSeq" id="WP_167180631.1">
    <property type="nucleotide sequence ID" value="NZ_JAAONZ010000001.1"/>
</dbReference>
<keyword evidence="1" id="KW-0001">2Fe-2S</keyword>
<name>A0A9E5JSE8_9GAMM</name>
<dbReference type="InterPro" id="IPR017941">
    <property type="entry name" value="Rieske_2Fe-2S"/>
</dbReference>
<dbReference type="EMBL" id="JAAONZ010000001">
    <property type="protein sequence ID" value="NHO64015.1"/>
    <property type="molecule type" value="Genomic_DNA"/>
</dbReference>
<evidence type="ECO:0000256" key="1">
    <source>
        <dbReference type="ARBA" id="ARBA00022714"/>
    </source>
</evidence>
<dbReference type="PROSITE" id="PS51296">
    <property type="entry name" value="RIESKE"/>
    <property type="match status" value="1"/>
</dbReference>
<dbReference type="Pfam" id="PF13806">
    <property type="entry name" value="Rieske_2"/>
    <property type="match status" value="1"/>
</dbReference>
<dbReference type="NCBIfam" id="TIGR02378">
    <property type="entry name" value="nirD_assim_sml"/>
    <property type="match status" value="1"/>
</dbReference>
<keyword evidence="3" id="KW-0560">Oxidoreductase</keyword>
<comment type="caution">
    <text evidence="8">The sequence shown here is derived from an EMBL/GenBank/DDBJ whole genome shotgun (WGS) entry which is preliminary data.</text>
</comment>
<dbReference type="Proteomes" id="UP000787472">
    <property type="component" value="Unassembled WGS sequence"/>
</dbReference>
<dbReference type="CDD" id="cd03529">
    <property type="entry name" value="Rieske_NirD"/>
    <property type="match status" value="1"/>
</dbReference>
<evidence type="ECO:0000256" key="5">
    <source>
        <dbReference type="ARBA" id="ARBA00023014"/>
    </source>
</evidence>
<dbReference type="GO" id="GO:0046872">
    <property type="term" value="F:metal ion binding"/>
    <property type="evidence" value="ECO:0007669"/>
    <property type="project" value="UniProtKB-KW"/>
</dbReference>
<evidence type="ECO:0000256" key="4">
    <source>
        <dbReference type="ARBA" id="ARBA00023004"/>
    </source>
</evidence>
<protein>
    <submittedName>
        <fullName evidence="8">Nitrite reductase small subunit NirD</fullName>
    </submittedName>
</protein>
<evidence type="ECO:0000313" key="8">
    <source>
        <dbReference type="EMBL" id="NHO64015.1"/>
    </source>
</evidence>
<evidence type="ECO:0000259" key="7">
    <source>
        <dbReference type="PROSITE" id="PS51296"/>
    </source>
</evidence>
<keyword evidence="9" id="KW-1185">Reference proteome</keyword>
<dbReference type="InterPro" id="IPR017881">
    <property type="entry name" value="NirD"/>
</dbReference>
<keyword evidence="6" id="KW-0534">Nitrate assimilation</keyword>
<keyword evidence="4" id="KW-0408">Iron</keyword>
<dbReference type="GO" id="GO:0051537">
    <property type="term" value="F:2 iron, 2 sulfur cluster binding"/>
    <property type="evidence" value="ECO:0007669"/>
    <property type="project" value="UniProtKB-KW"/>
</dbReference>
<feature type="domain" description="Rieske" evidence="7">
    <location>
        <begin position="5"/>
        <end position="106"/>
    </location>
</feature>
<sequence length="109" mass="11944">MSQWKTICSESDLTPNTGLCALLDGEQVAVFYCGKTRALYAVSNYDPIGDAYVLSRGIMGSLSDVPVVASPLYKQHFNLQTGECLEEPEHMLKTYPVRLEAGEVQLQAA</sequence>
<dbReference type="PANTHER" id="PTHR40562:SF1">
    <property type="entry name" value="NITRITE REDUCTASE (NADH) SMALL SUBUNIT"/>
    <property type="match status" value="1"/>
</dbReference>
<gene>
    <name evidence="8" type="primary">nirD</name>
    <name evidence="8" type="ORF">G8770_00455</name>
</gene>